<evidence type="ECO:0000256" key="2">
    <source>
        <dbReference type="ARBA" id="ARBA00009399"/>
    </source>
</evidence>
<dbReference type="GO" id="GO:0005886">
    <property type="term" value="C:plasma membrane"/>
    <property type="evidence" value="ECO:0007669"/>
    <property type="project" value="TreeGrafter"/>
</dbReference>
<keyword evidence="9" id="KW-1185">Reference proteome</keyword>
<dbReference type="InterPro" id="IPR051401">
    <property type="entry name" value="GtrA_CellWall_Glycosyl"/>
</dbReference>
<gene>
    <name evidence="8" type="ORF">FHX47_000800</name>
</gene>
<feature type="domain" description="GtrA/DPMS transmembrane" evidence="7">
    <location>
        <begin position="12"/>
        <end position="127"/>
    </location>
</feature>
<reference evidence="8 9" key="1">
    <citation type="submission" date="2020-08" db="EMBL/GenBank/DDBJ databases">
        <title>Sequencing the genomes of 1000 actinobacteria strains.</title>
        <authorList>
            <person name="Klenk H.-P."/>
        </authorList>
    </citation>
    <scope>NUCLEOTIDE SEQUENCE [LARGE SCALE GENOMIC DNA]</scope>
    <source>
        <strain evidence="8 9">DSM 28238</strain>
    </source>
</reference>
<name>A0A7W5XNW3_9MICC</name>
<dbReference type="AlphaFoldDB" id="A0A7W5XNW3"/>
<protein>
    <submittedName>
        <fullName evidence="8">Putative flippase GtrA</fullName>
    </submittedName>
</protein>
<dbReference type="GO" id="GO:0000271">
    <property type="term" value="P:polysaccharide biosynthetic process"/>
    <property type="evidence" value="ECO:0007669"/>
    <property type="project" value="InterPro"/>
</dbReference>
<evidence type="ECO:0000256" key="1">
    <source>
        <dbReference type="ARBA" id="ARBA00004141"/>
    </source>
</evidence>
<evidence type="ECO:0000256" key="4">
    <source>
        <dbReference type="ARBA" id="ARBA00022989"/>
    </source>
</evidence>
<keyword evidence="3 6" id="KW-0812">Transmembrane</keyword>
<organism evidence="8 9">
    <name type="scientific">Garicola koreensis</name>
    <dbReference type="NCBI Taxonomy" id="1262554"/>
    <lineage>
        <taxon>Bacteria</taxon>
        <taxon>Bacillati</taxon>
        <taxon>Actinomycetota</taxon>
        <taxon>Actinomycetes</taxon>
        <taxon>Micrococcales</taxon>
        <taxon>Micrococcaceae</taxon>
        <taxon>Garicola</taxon>
    </lineage>
</organism>
<comment type="similarity">
    <text evidence="2">Belongs to the GtrA family.</text>
</comment>
<feature type="transmembrane region" description="Helical" evidence="6">
    <location>
        <begin position="106"/>
        <end position="126"/>
    </location>
</feature>
<keyword evidence="4 6" id="KW-1133">Transmembrane helix</keyword>
<feature type="transmembrane region" description="Helical" evidence="6">
    <location>
        <begin position="77"/>
        <end position="100"/>
    </location>
</feature>
<dbReference type="PANTHER" id="PTHR38459:SF6">
    <property type="entry name" value="ARABINOGALACTAN BIOSYNTHESIS RECRUITING PROTEIN RV3789"/>
    <property type="match status" value="1"/>
</dbReference>
<feature type="transmembrane region" description="Helical" evidence="6">
    <location>
        <begin position="12"/>
        <end position="34"/>
    </location>
</feature>
<comment type="subcellular location">
    <subcellularLocation>
        <location evidence="1">Membrane</location>
        <topology evidence="1">Multi-pass membrane protein</topology>
    </subcellularLocation>
</comment>
<keyword evidence="5 6" id="KW-0472">Membrane</keyword>
<evidence type="ECO:0000256" key="5">
    <source>
        <dbReference type="ARBA" id="ARBA00023136"/>
    </source>
</evidence>
<evidence type="ECO:0000256" key="6">
    <source>
        <dbReference type="SAM" id="Phobius"/>
    </source>
</evidence>
<dbReference type="EMBL" id="JACIBT010000001">
    <property type="protein sequence ID" value="MBB3667207.1"/>
    <property type="molecule type" value="Genomic_DNA"/>
</dbReference>
<comment type="caution">
    <text evidence="8">The sequence shown here is derived from an EMBL/GenBank/DDBJ whole genome shotgun (WGS) entry which is preliminary data.</text>
</comment>
<proteinExistence type="inferred from homology"/>
<evidence type="ECO:0000256" key="3">
    <source>
        <dbReference type="ARBA" id="ARBA00022692"/>
    </source>
</evidence>
<dbReference type="Proteomes" id="UP000547528">
    <property type="component" value="Unassembled WGS sequence"/>
</dbReference>
<accession>A0A7W5XNW3</accession>
<sequence length="154" mass="17206">MVRRRLGGQVRRFTVVAALAAVVDLTIYHLALGLGMWDHAARAISFTGGTALAYVLNRRWSFSVAHSRRRVAQFVTLYGTTFFVVLTLHAVALVVLPVTWWTTTAAWALSQAFGSTCNFLMLRLVVFRVRTKALSEHQRSKSGTYSRADHGRLP</sequence>
<evidence type="ECO:0000259" key="7">
    <source>
        <dbReference type="Pfam" id="PF04138"/>
    </source>
</evidence>
<dbReference type="PANTHER" id="PTHR38459">
    <property type="entry name" value="PROPHAGE BACTOPRENOL-LINKED GLUCOSE TRANSLOCASE HOMOLOG"/>
    <property type="match status" value="1"/>
</dbReference>
<feature type="transmembrane region" description="Helical" evidence="6">
    <location>
        <begin position="40"/>
        <end position="56"/>
    </location>
</feature>
<evidence type="ECO:0000313" key="9">
    <source>
        <dbReference type="Proteomes" id="UP000547528"/>
    </source>
</evidence>
<evidence type="ECO:0000313" key="8">
    <source>
        <dbReference type="EMBL" id="MBB3667207.1"/>
    </source>
</evidence>
<dbReference type="RefSeq" id="WP_221205973.1">
    <property type="nucleotide sequence ID" value="NZ_BAABKR010000001.1"/>
</dbReference>
<dbReference type="Pfam" id="PF04138">
    <property type="entry name" value="GtrA_DPMS_TM"/>
    <property type="match status" value="1"/>
</dbReference>
<dbReference type="InterPro" id="IPR007267">
    <property type="entry name" value="GtrA_DPMS_TM"/>
</dbReference>